<feature type="compositionally biased region" description="Polar residues" evidence="1">
    <location>
        <begin position="13"/>
        <end position="26"/>
    </location>
</feature>
<dbReference type="RefSeq" id="WP_387223015.1">
    <property type="nucleotide sequence ID" value="NZ_JBIAZM010000019.1"/>
</dbReference>
<keyword evidence="3" id="KW-1185">Reference proteome</keyword>
<dbReference type="Proteomes" id="UP001602287">
    <property type="component" value="Unassembled WGS sequence"/>
</dbReference>
<comment type="caution">
    <text evidence="2">The sequence shown here is derived from an EMBL/GenBank/DDBJ whole genome shotgun (WGS) entry which is preliminary data.</text>
</comment>
<reference evidence="2 3" key="1">
    <citation type="submission" date="2024-10" db="EMBL/GenBank/DDBJ databases">
        <title>The Natural Products Discovery Center: Release of the First 8490 Sequenced Strains for Exploring Actinobacteria Biosynthetic Diversity.</title>
        <authorList>
            <person name="Kalkreuter E."/>
            <person name="Kautsar S.A."/>
            <person name="Yang D."/>
            <person name="Bader C.D."/>
            <person name="Teijaro C.N."/>
            <person name="Fluegel L."/>
            <person name="Davis C.M."/>
            <person name="Simpson J.R."/>
            <person name="Lauterbach L."/>
            <person name="Steele A.D."/>
            <person name="Gui C."/>
            <person name="Meng S."/>
            <person name="Li G."/>
            <person name="Viehrig K."/>
            <person name="Ye F."/>
            <person name="Su P."/>
            <person name="Kiefer A.F."/>
            <person name="Nichols A."/>
            <person name="Cepeda A.J."/>
            <person name="Yan W."/>
            <person name="Fan B."/>
            <person name="Jiang Y."/>
            <person name="Adhikari A."/>
            <person name="Zheng C.-J."/>
            <person name="Schuster L."/>
            <person name="Cowan T.M."/>
            <person name="Smanski M.J."/>
            <person name="Chevrette M.G."/>
            <person name="De Carvalho L.P.S."/>
            <person name="Shen B."/>
        </authorList>
    </citation>
    <scope>NUCLEOTIDE SEQUENCE [LARGE SCALE GENOMIC DNA]</scope>
    <source>
        <strain evidence="2 3">NPDC000140</strain>
    </source>
</reference>
<gene>
    <name evidence="2" type="ORF">ACFY3B_31375</name>
</gene>
<protein>
    <submittedName>
        <fullName evidence="2">Uncharacterized protein</fullName>
    </submittedName>
</protein>
<feature type="region of interest" description="Disordered" evidence="1">
    <location>
        <begin position="1"/>
        <end position="26"/>
    </location>
</feature>
<name>A0ABW6W2H9_9ACTN</name>
<accession>A0ABW6W2H9</accession>
<organism evidence="2 3">
    <name type="scientific">Micromonospora parva</name>
    <dbReference type="NCBI Taxonomy" id="1464048"/>
    <lineage>
        <taxon>Bacteria</taxon>
        <taxon>Bacillati</taxon>
        <taxon>Actinomycetota</taxon>
        <taxon>Actinomycetes</taxon>
        <taxon>Micromonosporales</taxon>
        <taxon>Micromonosporaceae</taxon>
        <taxon>Micromonospora</taxon>
    </lineage>
</organism>
<sequence length="94" mass="10010">MTGVGIRTRSAKSRQSTPASRGRTRSYQARCSGNCCGRLTTRTLATASHSGDTAKRVIARSRAARPTSIIGAPGGFGESRIYRFDAPLPAPWTV</sequence>
<proteinExistence type="predicted"/>
<evidence type="ECO:0000256" key="1">
    <source>
        <dbReference type="SAM" id="MobiDB-lite"/>
    </source>
</evidence>
<dbReference type="EMBL" id="JBIAZM010000019">
    <property type="protein sequence ID" value="MFF5204111.1"/>
    <property type="molecule type" value="Genomic_DNA"/>
</dbReference>
<evidence type="ECO:0000313" key="3">
    <source>
        <dbReference type="Proteomes" id="UP001602287"/>
    </source>
</evidence>
<evidence type="ECO:0000313" key="2">
    <source>
        <dbReference type="EMBL" id="MFF5204111.1"/>
    </source>
</evidence>